<dbReference type="Pfam" id="PF05970">
    <property type="entry name" value="PIF1"/>
    <property type="match status" value="1"/>
</dbReference>
<dbReference type="PANTHER" id="PTHR47642:SF7">
    <property type="entry name" value="ATP-DEPENDENT DNA HELICASE PIF1"/>
    <property type="match status" value="1"/>
</dbReference>
<dbReference type="SMART" id="SM00341">
    <property type="entry name" value="HRDC"/>
    <property type="match status" value="1"/>
</dbReference>
<dbReference type="SMART" id="SM00382">
    <property type="entry name" value="AAA"/>
    <property type="match status" value="1"/>
</dbReference>
<dbReference type="Proteomes" id="UP000428260">
    <property type="component" value="Chromosome"/>
</dbReference>
<reference evidence="3 4" key="1">
    <citation type="submission" date="2019-11" db="EMBL/GenBank/DDBJ databases">
        <authorList>
            <person name="Zheng R.K."/>
            <person name="Sun C.M."/>
        </authorList>
    </citation>
    <scope>NUCLEOTIDE SEQUENCE [LARGE SCALE GENOMIC DNA]</scope>
    <source>
        <strain evidence="3 4">WC007</strain>
    </source>
</reference>
<evidence type="ECO:0000256" key="1">
    <source>
        <dbReference type="SAM" id="Phobius"/>
    </source>
</evidence>
<proteinExistence type="predicted"/>
<dbReference type="InterPro" id="IPR003593">
    <property type="entry name" value="AAA+_ATPase"/>
</dbReference>
<dbReference type="Gene3D" id="3.40.50.300">
    <property type="entry name" value="P-loop containing nucleotide triphosphate hydrolases"/>
    <property type="match status" value="2"/>
</dbReference>
<dbReference type="InterPro" id="IPR029491">
    <property type="entry name" value="Helicase_HTH"/>
</dbReference>
<dbReference type="InterPro" id="IPR027417">
    <property type="entry name" value="P-loop_NTPase"/>
</dbReference>
<dbReference type="SUPFAM" id="SSF47819">
    <property type="entry name" value="HRDC-like"/>
    <property type="match status" value="1"/>
</dbReference>
<sequence length="816" mass="93050">MQTNKQLELAFDFVQYTGQNIFLTGKAGTGKTTFLKSLKERSPKRMIVVAPTGVAAINAGGVTIHSFFQLSFAPQVGMEEEPNRQMRFNKEKINIIRSLDLLVIDEISMVRADILDAIDKVMRRFKNKRKPFGGAQLLMIGDLQQLSPVVKREEWELLKREYETAYFFSCKALKETPYVSIELTHVFRQQDDKFISILNKVRDNILDKSAQEELNLRCNPRFVPGDEEGYITLCTHNAQAHRMNDSKLKELPSKAKLFTAHVEGNFPEYSFPTDYELHLKIGAQVMFVKNDPDPEKRFFNGKIGQVTSIGKNSVFVQCPGEEDEIEVTSLLWENVKYSIDKKTAEIKEELEGSFSQIPLKLAWAITIHKSQGLTFERAIIDAEASFAHGQVYVALSRCKTLEGLVLKTPIREHSIISDKTVGGFIQQVEENQPGETELNKAKLAFQREQLSELFRFYRAVYLVNSIAKIMEENPGSFTDIFVGDFRKMRNGLRNQLADVGDKFQQQIDKYLRQEPNVEKNSELLERIKKAADYFSEKVQEVLLDGIEQVDWDIDNSTVKKKIKQRVNDLAGEAKTKLAVLAVCRNQFSVKEIMEARARAMIESSGVKPKKQKAREILNYGDIPHPELYQELREWRTVTAVEQNIPAYMVFSQKSLVELVTYLPSGAAQLQLINGLGKRKVEQYGADILEIIQNYCAENNVERGEIPLQQKPKAEKMPKPDTKRVSLELFQAGKSIVEIANERGLAETTIAGHLAHFVRQNELDVALFLDKEKVEKIVQYFKHTDNRNLTPAREALGEAFSYADLRMGLSYFETISD</sequence>
<dbReference type="InterPro" id="IPR002121">
    <property type="entry name" value="HRDC_dom"/>
</dbReference>
<dbReference type="Gene3D" id="1.10.10.1390">
    <property type="entry name" value="ATP-dependent DNA helicase RecQ"/>
    <property type="match status" value="1"/>
</dbReference>
<dbReference type="InterPro" id="IPR051055">
    <property type="entry name" value="PIF1_helicase"/>
</dbReference>
<dbReference type="KEGG" id="mcos:GM418_16740"/>
<keyword evidence="1" id="KW-0472">Membrane</keyword>
<dbReference type="GO" id="GO:0003678">
    <property type="term" value="F:DNA helicase activity"/>
    <property type="evidence" value="ECO:0007669"/>
    <property type="project" value="InterPro"/>
</dbReference>
<dbReference type="InterPro" id="IPR010997">
    <property type="entry name" value="HRDC-like_sf"/>
</dbReference>
<evidence type="ECO:0000259" key="2">
    <source>
        <dbReference type="PROSITE" id="PS50967"/>
    </source>
</evidence>
<dbReference type="GO" id="GO:0003676">
    <property type="term" value="F:nucleic acid binding"/>
    <property type="evidence" value="ECO:0007669"/>
    <property type="project" value="InterPro"/>
</dbReference>
<dbReference type="CDD" id="cd18809">
    <property type="entry name" value="SF1_C_RecD"/>
    <property type="match status" value="1"/>
</dbReference>
<dbReference type="AlphaFoldDB" id="A0A6I6JVX8"/>
<dbReference type="PROSITE" id="PS50967">
    <property type="entry name" value="HRDC"/>
    <property type="match status" value="1"/>
</dbReference>
<dbReference type="GO" id="GO:0000723">
    <property type="term" value="P:telomere maintenance"/>
    <property type="evidence" value="ECO:0007669"/>
    <property type="project" value="InterPro"/>
</dbReference>
<keyword evidence="1" id="KW-1133">Transmembrane helix</keyword>
<keyword evidence="4" id="KW-1185">Reference proteome</keyword>
<dbReference type="SUPFAM" id="SSF52540">
    <property type="entry name" value="P-loop containing nucleoside triphosphate hydrolases"/>
    <property type="match status" value="2"/>
</dbReference>
<evidence type="ECO:0000313" key="4">
    <source>
        <dbReference type="Proteomes" id="UP000428260"/>
    </source>
</evidence>
<dbReference type="Pfam" id="PF00570">
    <property type="entry name" value="HRDC"/>
    <property type="match status" value="1"/>
</dbReference>
<dbReference type="Gene3D" id="1.10.150.80">
    <property type="entry name" value="HRDC domain"/>
    <property type="match status" value="1"/>
</dbReference>
<accession>A0A6I6JVX8</accession>
<protein>
    <submittedName>
        <fullName evidence="3">AAA family ATPase</fullName>
    </submittedName>
</protein>
<dbReference type="GO" id="GO:0000166">
    <property type="term" value="F:nucleotide binding"/>
    <property type="evidence" value="ECO:0007669"/>
    <property type="project" value="InterPro"/>
</dbReference>
<dbReference type="InterPro" id="IPR044876">
    <property type="entry name" value="HRDC_dom_sf"/>
</dbReference>
<evidence type="ECO:0000313" key="3">
    <source>
        <dbReference type="EMBL" id="QGY45258.1"/>
    </source>
</evidence>
<name>A0A6I6JVX8_9BACT</name>
<feature type="domain" description="HRDC" evidence="2">
    <location>
        <begin position="621"/>
        <end position="701"/>
    </location>
</feature>
<dbReference type="EMBL" id="CP046401">
    <property type="protein sequence ID" value="QGY45258.1"/>
    <property type="molecule type" value="Genomic_DNA"/>
</dbReference>
<dbReference type="GO" id="GO:0006281">
    <property type="term" value="P:DNA repair"/>
    <property type="evidence" value="ECO:0007669"/>
    <property type="project" value="InterPro"/>
</dbReference>
<feature type="transmembrane region" description="Helical" evidence="1">
    <location>
        <begin position="46"/>
        <end position="68"/>
    </location>
</feature>
<dbReference type="RefSeq" id="WP_158868346.1">
    <property type="nucleotide sequence ID" value="NZ_CP046401.1"/>
</dbReference>
<gene>
    <name evidence="3" type="ORF">GM418_16740</name>
</gene>
<organism evidence="3 4">
    <name type="scientific">Maribellus comscasis</name>
    <dbReference type="NCBI Taxonomy" id="2681766"/>
    <lineage>
        <taxon>Bacteria</taxon>
        <taxon>Pseudomonadati</taxon>
        <taxon>Bacteroidota</taxon>
        <taxon>Bacteroidia</taxon>
        <taxon>Marinilabiliales</taxon>
        <taxon>Prolixibacteraceae</taxon>
        <taxon>Maribellus</taxon>
    </lineage>
</organism>
<dbReference type="Pfam" id="PF14493">
    <property type="entry name" value="HTH_40"/>
    <property type="match status" value="1"/>
</dbReference>
<dbReference type="PANTHER" id="PTHR47642">
    <property type="entry name" value="ATP-DEPENDENT DNA HELICASE"/>
    <property type="match status" value="1"/>
</dbReference>
<keyword evidence="1" id="KW-0812">Transmembrane</keyword>
<dbReference type="InterPro" id="IPR010285">
    <property type="entry name" value="DNA_helicase_pif1-like_DEAD"/>
</dbReference>
<dbReference type="FunFam" id="3.40.50.300:FF:001498">
    <property type="entry name" value="ATP-dependent DNA helicase"/>
    <property type="match status" value="1"/>
</dbReference>